<dbReference type="Gene3D" id="2.10.109.10">
    <property type="entry name" value="Umud Fragment, subunit A"/>
    <property type="match status" value="1"/>
</dbReference>
<dbReference type="GO" id="GO:0003677">
    <property type="term" value="F:DNA binding"/>
    <property type="evidence" value="ECO:0007669"/>
    <property type="project" value="UniProtKB-KW"/>
</dbReference>
<keyword evidence="1" id="KW-0805">Transcription regulation</keyword>
<protein>
    <submittedName>
        <fullName evidence="6">Multidrug transporter</fullName>
    </submittedName>
</protein>
<proteinExistence type="predicted"/>
<reference evidence="6 7" key="1">
    <citation type="submission" date="2014-12" db="EMBL/GenBank/DDBJ databases">
        <title>Draft genome sequences of 29 type strains of Enterococci.</title>
        <authorList>
            <person name="Zhong Z."/>
            <person name="Sun Z."/>
            <person name="Liu W."/>
            <person name="Zhang W."/>
            <person name="Zhang H."/>
        </authorList>
    </citation>
    <scope>NUCLEOTIDE SEQUENCE [LARGE SCALE GENOMIC DNA]</scope>
    <source>
        <strain evidence="6 7">DSM 21207</strain>
    </source>
</reference>
<dbReference type="Proteomes" id="UP000182835">
    <property type="component" value="Unassembled WGS sequence"/>
</dbReference>
<feature type="coiled-coil region" evidence="4">
    <location>
        <begin position="47"/>
        <end position="74"/>
    </location>
</feature>
<dbReference type="CDD" id="cd06529">
    <property type="entry name" value="S24_LexA-like"/>
    <property type="match status" value="1"/>
</dbReference>
<dbReference type="STRING" id="317010.RU96_GL000738"/>
<evidence type="ECO:0000313" key="7">
    <source>
        <dbReference type="Proteomes" id="UP000182835"/>
    </source>
</evidence>
<evidence type="ECO:0000256" key="2">
    <source>
        <dbReference type="ARBA" id="ARBA00023125"/>
    </source>
</evidence>
<dbReference type="Pfam" id="PF00717">
    <property type="entry name" value="Peptidase_S24"/>
    <property type="match status" value="1"/>
</dbReference>
<gene>
    <name evidence="6" type="ORF">RU96_GL000738</name>
</gene>
<dbReference type="AlphaFoldDB" id="A0A1L8R4K9"/>
<dbReference type="SUPFAM" id="SSF51306">
    <property type="entry name" value="LexA/Signal peptidase"/>
    <property type="match status" value="1"/>
</dbReference>
<evidence type="ECO:0000256" key="4">
    <source>
        <dbReference type="SAM" id="Coils"/>
    </source>
</evidence>
<organism evidence="6 7">
    <name type="scientific">Enterococcus canintestini</name>
    <dbReference type="NCBI Taxonomy" id="317010"/>
    <lineage>
        <taxon>Bacteria</taxon>
        <taxon>Bacillati</taxon>
        <taxon>Bacillota</taxon>
        <taxon>Bacilli</taxon>
        <taxon>Lactobacillales</taxon>
        <taxon>Enterococcaceae</taxon>
        <taxon>Enterococcus</taxon>
    </lineage>
</organism>
<evidence type="ECO:0000259" key="5">
    <source>
        <dbReference type="Pfam" id="PF00717"/>
    </source>
</evidence>
<dbReference type="InterPro" id="IPR036286">
    <property type="entry name" value="LexA/Signal_pep-like_sf"/>
</dbReference>
<evidence type="ECO:0000256" key="3">
    <source>
        <dbReference type="ARBA" id="ARBA00023163"/>
    </source>
</evidence>
<keyword evidence="3" id="KW-0804">Transcription</keyword>
<dbReference type="PANTHER" id="PTHR40661">
    <property type="match status" value="1"/>
</dbReference>
<accession>A0A1L8R4K9</accession>
<dbReference type="InterPro" id="IPR039418">
    <property type="entry name" value="LexA-like"/>
</dbReference>
<feature type="domain" description="Peptidase S24/S26A/S26B/S26C" evidence="5">
    <location>
        <begin position="88"/>
        <end position="197"/>
    </location>
</feature>
<evidence type="ECO:0000256" key="1">
    <source>
        <dbReference type="ARBA" id="ARBA00023015"/>
    </source>
</evidence>
<comment type="caution">
    <text evidence="6">The sequence shown here is derived from an EMBL/GenBank/DDBJ whole genome shotgun (WGS) entry which is preliminary data.</text>
</comment>
<keyword evidence="4" id="KW-0175">Coiled coil</keyword>
<dbReference type="InterPro" id="IPR015927">
    <property type="entry name" value="Peptidase_S24_S26A/B/C"/>
</dbReference>
<name>A0A1L8R4K9_9ENTE</name>
<dbReference type="PANTHER" id="PTHR40661:SF1">
    <property type="entry name" value="HTH CRO_C1-TYPE DOMAIN-CONTAINING PROTEIN"/>
    <property type="match status" value="1"/>
</dbReference>
<evidence type="ECO:0000313" key="6">
    <source>
        <dbReference type="EMBL" id="OJG14688.1"/>
    </source>
</evidence>
<dbReference type="EMBL" id="JXKG01000015">
    <property type="protein sequence ID" value="OJG14688.1"/>
    <property type="molecule type" value="Genomic_DNA"/>
</dbReference>
<sequence length="198" mass="22518">MNAKVENVIKIADGLNMKAEDLMNLDDNQSISTIYNKLEPPRQKKVYRFAEHQLEEQEKQKQNSTTDNNVLEFEEYRNKKIISGRLSAAGTPLNGDLQDSEASVMIVDQREVPKSADEIVTIAGDSMEPLLHEGEQVFIQWTPVINQGEIALVSIVDEGVTCKKVYWDDKEFTLHSINEDYEDMTYPLSDVRIIGKVL</sequence>
<keyword evidence="2" id="KW-0238">DNA-binding</keyword>